<evidence type="ECO:0000313" key="2">
    <source>
        <dbReference type="EMBL" id="KAK7959527.1"/>
    </source>
</evidence>
<feature type="signal peptide" evidence="1">
    <location>
        <begin position="1"/>
        <end position="20"/>
    </location>
</feature>
<comment type="caution">
    <text evidence="2">The sequence shown here is derived from an EMBL/GenBank/DDBJ whole genome shotgun (WGS) entry which is preliminary data.</text>
</comment>
<accession>A0ABR1QMF6</accession>
<proteinExistence type="predicted"/>
<dbReference type="EMBL" id="JAQQWE010000003">
    <property type="protein sequence ID" value="KAK7959527.1"/>
    <property type="molecule type" value="Genomic_DNA"/>
</dbReference>
<gene>
    <name evidence="2" type="ORF">PG986_004381</name>
</gene>
<dbReference type="GeneID" id="92073665"/>
<name>A0ABR1QMF6_9PEZI</name>
<evidence type="ECO:0000313" key="3">
    <source>
        <dbReference type="Proteomes" id="UP001391051"/>
    </source>
</evidence>
<evidence type="ECO:0000256" key="1">
    <source>
        <dbReference type="SAM" id="SignalP"/>
    </source>
</evidence>
<reference evidence="2 3" key="1">
    <citation type="submission" date="2023-01" db="EMBL/GenBank/DDBJ databases">
        <title>Analysis of 21 Apiospora genomes using comparative genomics revels a genus with tremendous synthesis potential of carbohydrate active enzymes and secondary metabolites.</title>
        <authorList>
            <person name="Sorensen T."/>
        </authorList>
    </citation>
    <scope>NUCLEOTIDE SEQUENCE [LARGE SCALE GENOMIC DNA]</scope>
    <source>
        <strain evidence="2 3">CBS 24483</strain>
    </source>
</reference>
<keyword evidence="3" id="KW-1185">Reference proteome</keyword>
<keyword evidence="1" id="KW-0732">Signal</keyword>
<sequence length="260" mass="28194">MHFTLVSGILLAMLALFTQAAEPAKSIGEWTVSSAQRIRSANNTTCNWSFHIQGNSSIGGGIFMAPIVCNDIWQVNTGHSDLGFTVMVLVNQPLYSDAFFGFSDKDLDARNDIAAQTSDAYPNGANKRGLATKVRGRAVPNPDAEPQTWLVEDVVRYVNQAKTTVTMSFNIQDGSATGSPCDLRLESPKGVDASTWAWYDQKCKGSGYTVSWGYNSTSDAGIMTLVSPARDRHAYFGWDHLNKVAALETKGPSPVIPCQC</sequence>
<organism evidence="2 3">
    <name type="scientific">Apiospora aurea</name>
    <dbReference type="NCBI Taxonomy" id="335848"/>
    <lineage>
        <taxon>Eukaryota</taxon>
        <taxon>Fungi</taxon>
        <taxon>Dikarya</taxon>
        <taxon>Ascomycota</taxon>
        <taxon>Pezizomycotina</taxon>
        <taxon>Sordariomycetes</taxon>
        <taxon>Xylariomycetidae</taxon>
        <taxon>Amphisphaeriales</taxon>
        <taxon>Apiosporaceae</taxon>
        <taxon>Apiospora</taxon>
    </lineage>
</organism>
<dbReference type="Proteomes" id="UP001391051">
    <property type="component" value="Unassembled WGS sequence"/>
</dbReference>
<protein>
    <submittedName>
        <fullName evidence="2">Uncharacterized protein</fullName>
    </submittedName>
</protein>
<feature type="chain" id="PRO_5046387410" evidence="1">
    <location>
        <begin position="21"/>
        <end position="260"/>
    </location>
</feature>
<dbReference type="RefSeq" id="XP_066703230.1">
    <property type="nucleotide sequence ID" value="XM_066840603.1"/>
</dbReference>